<accession>A0A439D5Q9</accession>
<reference evidence="3 4" key="1">
    <citation type="submission" date="2018-12" db="EMBL/GenBank/DDBJ databases">
        <title>Draft genome sequence of Xylaria grammica IHI A82.</title>
        <authorList>
            <person name="Buettner E."/>
            <person name="Kellner H."/>
        </authorList>
    </citation>
    <scope>NUCLEOTIDE SEQUENCE [LARGE SCALE GENOMIC DNA]</scope>
    <source>
        <strain evidence="3 4">IHI A82</strain>
    </source>
</reference>
<dbReference type="EMBL" id="RYZI01000142">
    <property type="protein sequence ID" value="RWA09734.1"/>
    <property type="molecule type" value="Genomic_DNA"/>
</dbReference>
<gene>
    <name evidence="3" type="ORF">EKO27_g5365</name>
</gene>
<evidence type="ECO:0000256" key="1">
    <source>
        <dbReference type="SAM" id="MobiDB-lite"/>
    </source>
</evidence>
<keyword evidence="4" id="KW-1185">Reference proteome</keyword>
<name>A0A439D5Q9_9PEZI</name>
<feature type="region of interest" description="Disordered" evidence="1">
    <location>
        <begin position="1"/>
        <end position="45"/>
    </location>
</feature>
<feature type="compositionally biased region" description="Polar residues" evidence="1">
    <location>
        <begin position="29"/>
        <end position="45"/>
    </location>
</feature>
<feature type="transmembrane region" description="Helical" evidence="2">
    <location>
        <begin position="190"/>
        <end position="211"/>
    </location>
</feature>
<organism evidence="3 4">
    <name type="scientific">Xylaria grammica</name>
    <dbReference type="NCBI Taxonomy" id="363999"/>
    <lineage>
        <taxon>Eukaryota</taxon>
        <taxon>Fungi</taxon>
        <taxon>Dikarya</taxon>
        <taxon>Ascomycota</taxon>
        <taxon>Pezizomycotina</taxon>
        <taxon>Sordariomycetes</taxon>
        <taxon>Xylariomycetidae</taxon>
        <taxon>Xylariales</taxon>
        <taxon>Xylariaceae</taxon>
        <taxon>Xylaria</taxon>
    </lineage>
</organism>
<proteinExistence type="predicted"/>
<keyword evidence="2" id="KW-0812">Transmembrane</keyword>
<evidence type="ECO:0000313" key="4">
    <source>
        <dbReference type="Proteomes" id="UP000286045"/>
    </source>
</evidence>
<keyword evidence="2" id="KW-0472">Membrane</keyword>
<dbReference type="Proteomes" id="UP000286045">
    <property type="component" value="Unassembled WGS sequence"/>
</dbReference>
<keyword evidence="2" id="KW-1133">Transmembrane helix</keyword>
<dbReference type="AlphaFoldDB" id="A0A439D5Q9"/>
<evidence type="ECO:0000313" key="3">
    <source>
        <dbReference type="EMBL" id="RWA09734.1"/>
    </source>
</evidence>
<protein>
    <submittedName>
        <fullName evidence="3">Uncharacterized protein</fullName>
    </submittedName>
</protein>
<feature type="transmembrane region" description="Helical" evidence="2">
    <location>
        <begin position="130"/>
        <end position="155"/>
    </location>
</feature>
<feature type="transmembrane region" description="Helical" evidence="2">
    <location>
        <begin position="652"/>
        <end position="674"/>
    </location>
</feature>
<comment type="caution">
    <text evidence="3">The sequence shown here is derived from an EMBL/GenBank/DDBJ whole genome shotgun (WGS) entry which is preliminary data.</text>
</comment>
<sequence length="750" mass="82631">MDGAQPDPTIYASDRERRLSASVEDEGLSVTSGAVTPPNGGNQADTILQMQSNRENEAEDQKERLISGATKPPSTNLNRSVWIVIATLGPIGPSHYGVYIDGVNDGWGYSANYTHSLYQKSESFYRSARIIQSGVAVLAIPLTSAICARAAVAFLQRNSGMTVRQMIALADKGWIESSIFLRPPWRWKRYGSWFLLYAYLLSLLGSIISPLQELFLGTKTIKTLTEPQYIWDLADFNSHFGLYDGQTDDGYVTAVTRGRLATTWTSTPQPRLWSGHLDCNLLTQVPTYGDSDDNRNLLCGINGGYNTFGNFSTLKDPYFCQLPSGFSTGLVRQFAPRINSTARRENVTVDQYPKDCAEISESLYIHYSNSSRAANNSWSLDVCMPGDQTVSPWKDSLERQDFTEELYLKISLQGFEDDGMPSGDYYSKITLDTTAGFFELPNYMNGGVAGPLLEDSLNNHCGTDCAKQQEKPALPLPQNITRRANPESSESISAINITAEFQHNVNKGPLLVIALALFGVGSFLDKRPGYEAYISTIKDVELPSTCLDLVPFIPLLRDVQNTHFAGAPLDHCLSYYGSRFWHPDIQNAAYLWAFVWNTNDGYDGERIRNAFSTAAFLANEAWMMQDLLSSSFKVYYDLGADTQVPVISRAGIALISALLGLYLLGVLAMALYAARVPRWTETLDAFAMMRIGAAAGDRVPLLVCEDMDKVAALDDIPGSFGDATGGEGEVGELALGAQTPLNGERKYRSY</sequence>
<evidence type="ECO:0000256" key="2">
    <source>
        <dbReference type="SAM" id="Phobius"/>
    </source>
</evidence>